<dbReference type="EnsemblPlants" id="AVESA.00010b.r2.7CG0672240.1">
    <property type="protein sequence ID" value="AVESA.00010b.r2.7CG0672240.1.CDS"/>
    <property type="gene ID" value="AVESA.00010b.r2.7CG0672240"/>
</dbReference>
<protein>
    <submittedName>
        <fullName evidence="1">Uncharacterized protein</fullName>
    </submittedName>
</protein>
<organism evidence="1 2">
    <name type="scientific">Avena sativa</name>
    <name type="common">Oat</name>
    <dbReference type="NCBI Taxonomy" id="4498"/>
    <lineage>
        <taxon>Eukaryota</taxon>
        <taxon>Viridiplantae</taxon>
        <taxon>Streptophyta</taxon>
        <taxon>Embryophyta</taxon>
        <taxon>Tracheophyta</taxon>
        <taxon>Spermatophyta</taxon>
        <taxon>Magnoliopsida</taxon>
        <taxon>Liliopsida</taxon>
        <taxon>Poales</taxon>
        <taxon>Poaceae</taxon>
        <taxon>BOP clade</taxon>
        <taxon>Pooideae</taxon>
        <taxon>Poodae</taxon>
        <taxon>Poeae</taxon>
        <taxon>Poeae Chloroplast Group 1 (Aveneae type)</taxon>
        <taxon>Aveninae</taxon>
        <taxon>Avena</taxon>
    </lineage>
</organism>
<name>A0ACD6A2A6_AVESA</name>
<keyword evidence="2" id="KW-1185">Reference proteome</keyword>
<evidence type="ECO:0000313" key="1">
    <source>
        <dbReference type="EnsemblPlants" id="AVESA.00010b.r2.7CG0672240.1.CDS"/>
    </source>
</evidence>
<accession>A0ACD6A2A6</accession>
<dbReference type="Proteomes" id="UP001732700">
    <property type="component" value="Chromosome 7C"/>
</dbReference>
<evidence type="ECO:0000313" key="2">
    <source>
        <dbReference type="Proteomes" id="UP001732700"/>
    </source>
</evidence>
<sequence>MDDSRYPGQEGSGDASVSSNPVTVIKKAKLVPHDGKLSLAADIPVLLSHASLVSESIVQTRDMAKDDHHVFDPVEKPISPYVISVANNPYLEDLSTADGADETIKQTLDMLNADYVNPDPPEEVVVASDTVPTSALGPDGVRGPPSYDEHTPIRGADVEGSGDRTVGPIFDSTPGVQEQDDGFPVWQDTPSQSIDGTEEVTQEHNVKAQLELYVKQHSSRVAAYNEKVKMYYRKHPSKSKQQNAGVLGMQNDPPAEPCAPIESTQKNRVVVAKRLLSAMTPTRRSPRVAVMRNDMISAQQALLVKGSSSKRCRTMDETYVPDVDDDSGGEDAAAACPEKPTKNKRGRVVMDTSPKNVGKKIKVAVMRKPCGIKKAGNDDNARDRFQQTVRCLLGEVLEAMKLLKDAHIKKFIEAGFGCVFDWVLEGNVSRVLMCFLLKKIDTTIMKIDCGAGRILWVNREAVHHIFGFPMGGETIPKPAGSGHDSSMASLKEEIGFESNASIDTKDLHKLLAELVKDESKVDTAVKVFFAIIFTKLVCPGSAIRLGREAAMLVNMDYNKMASSDFCQLVIDELKRAAEKYQDPNIAQAGPEGCDIVPVVMYLDSYHSKKHSMMHLRTPRANFLHEKPLKAIYSEDIIKNGKSDLSNYVFGKLPKGRNDIVYSYSIRIEDMYIDDIQSHEPLVISQHPHEPIERSEHHDEPIERSQHPDEHIESGKSTSSTTIKDIDQLLQKVSDTIKVVPTTVDRLGSIAGLFPIGHGPTEEVMKEASELEVSFLGSMVSAVKLLHKGLTNFGHKQDLICTPYETEADTIARQMDLNDDVPACGGVDKSTFTIVLGQSAVEAQEEARVDEKNDSQDIKEFGGGLDECIFEEPTPRVNRAPVPVSLPQAYHNEDDDGLDNFEEKNDAPLMGFL</sequence>
<reference evidence="1" key="1">
    <citation type="submission" date="2021-05" db="EMBL/GenBank/DDBJ databases">
        <authorList>
            <person name="Scholz U."/>
            <person name="Mascher M."/>
            <person name="Fiebig A."/>
        </authorList>
    </citation>
    <scope>NUCLEOTIDE SEQUENCE [LARGE SCALE GENOMIC DNA]</scope>
</reference>
<proteinExistence type="predicted"/>
<reference evidence="1" key="2">
    <citation type="submission" date="2025-09" db="UniProtKB">
        <authorList>
            <consortium name="EnsemblPlants"/>
        </authorList>
    </citation>
    <scope>IDENTIFICATION</scope>
</reference>